<dbReference type="AlphaFoldDB" id="A0A2I1NCM3"/>
<feature type="transmembrane region" description="Helical" evidence="9">
    <location>
        <begin position="195"/>
        <end position="215"/>
    </location>
</feature>
<protein>
    <recommendedName>
        <fullName evidence="10">Phosphate transport system permease protein</fullName>
    </recommendedName>
</protein>
<dbReference type="GO" id="GO:0006817">
    <property type="term" value="P:phosphate ion transport"/>
    <property type="evidence" value="ECO:0007669"/>
    <property type="project" value="UniProtKB-KW"/>
</dbReference>
<evidence type="ECO:0000256" key="3">
    <source>
        <dbReference type="ARBA" id="ARBA00022448"/>
    </source>
</evidence>
<accession>A0A2I1NCM3</accession>
<keyword evidence="8 9" id="KW-0472">Membrane</keyword>
<evidence type="ECO:0000256" key="5">
    <source>
        <dbReference type="ARBA" id="ARBA00022592"/>
    </source>
</evidence>
<dbReference type="SUPFAM" id="SSF161098">
    <property type="entry name" value="MetI-like"/>
    <property type="match status" value="1"/>
</dbReference>
<reference evidence="12 13" key="1">
    <citation type="submission" date="2017-12" db="EMBL/GenBank/DDBJ databases">
        <title>Phylogenetic diversity of female urinary microbiome.</title>
        <authorList>
            <person name="Thomas-White K."/>
            <person name="Wolfe A.J."/>
        </authorList>
    </citation>
    <scope>NUCLEOTIDE SEQUENCE [LARGE SCALE GENOMIC DNA]</scope>
    <source>
        <strain evidence="12 13">UMB0112</strain>
    </source>
</reference>
<gene>
    <name evidence="12" type="primary">pstC</name>
    <name evidence="12" type="ORF">CYJ41_01470</name>
</gene>
<feature type="transmembrane region" description="Helical" evidence="9">
    <location>
        <begin position="263"/>
        <end position="285"/>
    </location>
</feature>
<keyword evidence="3 9" id="KW-0813">Transport</keyword>
<evidence type="ECO:0000256" key="7">
    <source>
        <dbReference type="ARBA" id="ARBA00022989"/>
    </source>
</evidence>
<dbReference type="InterPro" id="IPR011864">
    <property type="entry name" value="Phosphate_PstC"/>
</dbReference>
<feature type="transmembrane region" description="Helical" evidence="9">
    <location>
        <begin position="108"/>
        <end position="132"/>
    </location>
</feature>
<organism evidence="12 13">
    <name type="scientific">Campylobacter ureolyticus</name>
    <dbReference type="NCBI Taxonomy" id="827"/>
    <lineage>
        <taxon>Bacteria</taxon>
        <taxon>Pseudomonadati</taxon>
        <taxon>Campylobacterota</taxon>
        <taxon>Epsilonproteobacteria</taxon>
        <taxon>Campylobacterales</taxon>
        <taxon>Campylobacteraceae</taxon>
        <taxon>Campylobacter</taxon>
    </lineage>
</organism>
<feature type="transmembrane region" description="Helical" evidence="9">
    <location>
        <begin position="65"/>
        <end position="96"/>
    </location>
</feature>
<comment type="similarity">
    <text evidence="2 10">Belongs to the binding-protein-dependent transport system permease family. CysTW subfamily.</text>
</comment>
<feature type="transmembrane region" description="Helical" evidence="9">
    <location>
        <begin position="144"/>
        <end position="164"/>
    </location>
</feature>
<evidence type="ECO:0000256" key="10">
    <source>
        <dbReference type="RuleBase" id="RU363054"/>
    </source>
</evidence>
<dbReference type="InterPro" id="IPR035906">
    <property type="entry name" value="MetI-like_sf"/>
</dbReference>
<dbReference type="InterPro" id="IPR000515">
    <property type="entry name" value="MetI-like"/>
</dbReference>
<dbReference type="PANTHER" id="PTHR30425">
    <property type="entry name" value="PHOSPHATE TRANSPORT SYSTEM PERMEASE PROTEIN PST"/>
    <property type="match status" value="1"/>
</dbReference>
<dbReference type="PROSITE" id="PS50928">
    <property type="entry name" value="ABC_TM1"/>
    <property type="match status" value="1"/>
</dbReference>
<evidence type="ECO:0000256" key="9">
    <source>
        <dbReference type="RuleBase" id="RU363032"/>
    </source>
</evidence>
<evidence type="ECO:0000256" key="1">
    <source>
        <dbReference type="ARBA" id="ARBA00004651"/>
    </source>
</evidence>
<name>A0A2I1NCM3_9BACT</name>
<evidence type="ECO:0000256" key="2">
    <source>
        <dbReference type="ARBA" id="ARBA00007069"/>
    </source>
</evidence>
<evidence type="ECO:0000256" key="8">
    <source>
        <dbReference type="ARBA" id="ARBA00023136"/>
    </source>
</evidence>
<sequence length="293" mass="31887">MTGFQCHALRNEKIFSFFAKLSSILVLIILLIIFLTLFYRALPAIDEFRLGFLFDSTWDVANKRLGGAAAIFGTIVSTFIAMLLAMPVAIGIAIFLTEIAPFRVRTFFSVNIELLAAIPSIVYGMWGFLYFVPFVQKLFEGTGLGLLTGGLVLSIMILPFIASVTRDSMETTPSILKESAYALGATKFDVIKNVIFPYAKAGIIGSIILALGRAFGETMAVAFLLGGISVIPGNISDPATSIPVTLALQFGEAMGMPVYESSMYYLALILFVISFITIAVAKFALLRKKRVIK</sequence>
<evidence type="ECO:0000259" key="11">
    <source>
        <dbReference type="PROSITE" id="PS50928"/>
    </source>
</evidence>
<dbReference type="EMBL" id="PKHU01000001">
    <property type="protein sequence ID" value="PKZ30137.1"/>
    <property type="molecule type" value="Genomic_DNA"/>
</dbReference>
<evidence type="ECO:0000256" key="4">
    <source>
        <dbReference type="ARBA" id="ARBA00022475"/>
    </source>
</evidence>
<evidence type="ECO:0000256" key="6">
    <source>
        <dbReference type="ARBA" id="ARBA00022692"/>
    </source>
</evidence>
<dbReference type="RefSeq" id="WP_101636605.1">
    <property type="nucleotide sequence ID" value="NZ_PKHU01000001.1"/>
</dbReference>
<comment type="subcellular location">
    <subcellularLocation>
        <location evidence="1 9">Cell membrane</location>
        <topology evidence="1 9">Multi-pass membrane protein</topology>
    </subcellularLocation>
</comment>
<dbReference type="Gene3D" id="1.10.3720.10">
    <property type="entry name" value="MetI-like"/>
    <property type="match status" value="1"/>
</dbReference>
<dbReference type="PANTHER" id="PTHR30425:SF1">
    <property type="entry name" value="PHOSPHATE TRANSPORT SYSTEM PERMEASE PROTEIN PSTC"/>
    <property type="match status" value="1"/>
</dbReference>
<keyword evidence="6 9" id="KW-0812">Transmembrane</keyword>
<dbReference type="Pfam" id="PF00528">
    <property type="entry name" value="BPD_transp_1"/>
    <property type="match status" value="1"/>
</dbReference>
<comment type="caution">
    <text evidence="12">The sequence shown here is derived from an EMBL/GenBank/DDBJ whole genome shotgun (WGS) entry which is preliminary data.</text>
</comment>
<feature type="transmembrane region" description="Helical" evidence="9">
    <location>
        <begin position="21"/>
        <end position="45"/>
    </location>
</feature>
<dbReference type="Proteomes" id="UP000234639">
    <property type="component" value="Unassembled WGS sequence"/>
</dbReference>
<dbReference type="InterPro" id="IPR051124">
    <property type="entry name" value="Phosphate_Transport_Permease"/>
</dbReference>
<dbReference type="GO" id="GO:0005886">
    <property type="term" value="C:plasma membrane"/>
    <property type="evidence" value="ECO:0007669"/>
    <property type="project" value="UniProtKB-SubCell"/>
</dbReference>
<dbReference type="NCBIfam" id="TIGR02138">
    <property type="entry name" value="phosphate_pstC"/>
    <property type="match status" value="1"/>
</dbReference>
<evidence type="ECO:0000313" key="13">
    <source>
        <dbReference type="Proteomes" id="UP000234639"/>
    </source>
</evidence>
<keyword evidence="5 10" id="KW-0592">Phosphate transport</keyword>
<comment type="function">
    <text evidence="10">Part of the binding-protein-dependent transport system for phosphate; probably responsible for the translocation of the substrate across the membrane.</text>
</comment>
<feature type="domain" description="ABC transmembrane type-1" evidence="11">
    <location>
        <begin position="71"/>
        <end position="281"/>
    </location>
</feature>
<keyword evidence="7 9" id="KW-1133">Transmembrane helix</keyword>
<dbReference type="CDD" id="cd06261">
    <property type="entry name" value="TM_PBP2"/>
    <property type="match status" value="1"/>
</dbReference>
<evidence type="ECO:0000313" key="12">
    <source>
        <dbReference type="EMBL" id="PKZ30137.1"/>
    </source>
</evidence>
<keyword evidence="4 10" id="KW-1003">Cell membrane</keyword>
<proteinExistence type="inferred from homology"/>
<dbReference type="GO" id="GO:0005315">
    <property type="term" value="F:phosphate transmembrane transporter activity"/>
    <property type="evidence" value="ECO:0007669"/>
    <property type="project" value="InterPro"/>
</dbReference>